<feature type="domain" description="DUF3291" evidence="1">
    <location>
        <begin position="3"/>
        <end position="140"/>
    </location>
</feature>
<evidence type="ECO:0000313" key="3">
    <source>
        <dbReference type="Proteomes" id="UP000030341"/>
    </source>
</evidence>
<keyword evidence="3" id="KW-1185">Reference proteome</keyword>
<evidence type="ECO:0000313" key="2">
    <source>
        <dbReference type="EMBL" id="AIY67272.1"/>
    </source>
</evidence>
<proteinExistence type="predicted"/>
<gene>
    <name evidence="2" type="ORF">OM33_19675</name>
</gene>
<organism evidence="2 3">
    <name type="scientific">Pseudoalteromonas piratica</name>
    <dbReference type="NCBI Taxonomy" id="1348114"/>
    <lineage>
        <taxon>Bacteria</taxon>
        <taxon>Pseudomonadati</taxon>
        <taxon>Pseudomonadota</taxon>
        <taxon>Gammaproteobacteria</taxon>
        <taxon>Alteromonadales</taxon>
        <taxon>Pseudoalteromonadaceae</taxon>
        <taxon>Pseudoalteromonas</taxon>
    </lineage>
</organism>
<sequence length="158" mass="18394">MQLAQLNIALPKYPLDAAEMKDFVDNLDSVNALAEQTDGFIWRLQDDSGDATSIQAFENPNMLVNMSVWQTVDSLKNFMFRTHHRDFMRRKNEWFEKLNEDNYVLWWLEDGHIPTVAEGIARLTHLRNEGDSPYAFSFKTNFTPLDLKTELSHSVQPQ</sequence>
<dbReference type="InterPro" id="IPR021708">
    <property type="entry name" value="DUF3291"/>
</dbReference>
<reference evidence="2 3" key="1">
    <citation type="submission" date="2014-11" db="EMBL/GenBank/DDBJ databases">
        <title>Complete Genome Sequence of Pseudoalteromonas sp. Strain OCN003 Isolated from Kaneohe Bay, Oahu, Hawaii.</title>
        <authorList>
            <person name="Beurmann S."/>
            <person name="Videau P."/>
            <person name="Ushijima B."/>
            <person name="Smith A.M."/>
            <person name="Aeby G.S."/>
            <person name="Callahan S.M."/>
            <person name="Belcaid M."/>
        </authorList>
    </citation>
    <scope>NUCLEOTIDE SEQUENCE [LARGE SCALE GENOMIC DNA]</scope>
    <source>
        <strain evidence="2 3">OCN003</strain>
    </source>
</reference>
<dbReference type="EMBL" id="CP009889">
    <property type="protein sequence ID" value="AIY67272.1"/>
    <property type="molecule type" value="Genomic_DNA"/>
</dbReference>
<protein>
    <recommendedName>
        <fullName evidence="1">DUF3291 domain-containing protein</fullName>
    </recommendedName>
</protein>
<dbReference type="RefSeq" id="WP_040136128.1">
    <property type="nucleotide sequence ID" value="NZ_CP009889.1"/>
</dbReference>
<dbReference type="Proteomes" id="UP000030341">
    <property type="component" value="Chromosome 2"/>
</dbReference>
<dbReference type="AlphaFoldDB" id="A0A0A7EMT2"/>
<dbReference type="KEGG" id="pseo:OM33_19675"/>
<dbReference type="HOGENOM" id="CLU_119287_0_0_6"/>
<name>A0A0A7EMT2_9GAMM</name>
<dbReference type="Pfam" id="PF11695">
    <property type="entry name" value="DUF3291"/>
    <property type="match status" value="1"/>
</dbReference>
<accession>A0A0A7EMT2</accession>
<evidence type="ECO:0000259" key="1">
    <source>
        <dbReference type="Pfam" id="PF11695"/>
    </source>
</evidence>
<dbReference type="OrthoDB" id="2376237at2"/>
<dbReference type="eggNOG" id="COG2329">
    <property type="taxonomic scope" value="Bacteria"/>
</dbReference>
<dbReference type="SUPFAM" id="SSF54909">
    <property type="entry name" value="Dimeric alpha+beta barrel"/>
    <property type="match status" value="1"/>
</dbReference>
<dbReference type="InterPro" id="IPR011008">
    <property type="entry name" value="Dimeric_a/b-barrel"/>
</dbReference>
<dbReference type="STRING" id="1348114.OM33_19675"/>